<name>A0A397V0K5_9GLOM</name>
<keyword evidence="1" id="KW-0472">Membrane</keyword>
<feature type="transmembrane region" description="Helical" evidence="1">
    <location>
        <begin position="6"/>
        <end position="24"/>
    </location>
</feature>
<sequence length="57" mass="6941">MLKKHQKLLKIFFSSTMIYLYFLIRMGKTRILPMPLCNDTWFVIIEICIIWILHIVL</sequence>
<evidence type="ECO:0000313" key="2">
    <source>
        <dbReference type="EMBL" id="RIB13433.1"/>
    </source>
</evidence>
<protein>
    <submittedName>
        <fullName evidence="2">Uncharacterized protein</fullName>
    </submittedName>
</protein>
<dbReference type="AlphaFoldDB" id="A0A397V0K5"/>
<gene>
    <name evidence="2" type="ORF">C2G38_2098313</name>
</gene>
<comment type="caution">
    <text evidence="2">The sequence shown here is derived from an EMBL/GenBank/DDBJ whole genome shotgun (WGS) entry which is preliminary data.</text>
</comment>
<dbReference type="Proteomes" id="UP000266673">
    <property type="component" value="Unassembled WGS sequence"/>
</dbReference>
<keyword evidence="1" id="KW-0812">Transmembrane</keyword>
<dbReference type="EMBL" id="QKWP01000924">
    <property type="protein sequence ID" value="RIB13433.1"/>
    <property type="molecule type" value="Genomic_DNA"/>
</dbReference>
<keyword evidence="1" id="KW-1133">Transmembrane helix</keyword>
<organism evidence="2 3">
    <name type="scientific">Gigaspora rosea</name>
    <dbReference type="NCBI Taxonomy" id="44941"/>
    <lineage>
        <taxon>Eukaryota</taxon>
        <taxon>Fungi</taxon>
        <taxon>Fungi incertae sedis</taxon>
        <taxon>Mucoromycota</taxon>
        <taxon>Glomeromycotina</taxon>
        <taxon>Glomeromycetes</taxon>
        <taxon>Diversisporales</taxon>
        <taxon>Gigasporaceae</taxon>
        <taxon>Gigaspora</taxon>
    </lineage>
</organism>
<accession>A0A397V0K5</accession>
<evidence type="ECO:0000256" key="1">
    <source>
        <dbReference type="SAM" id="Phobius"/>
    </source>
</evidence>
<evidence type="ECO:0000313" key="3">
    <source>
        <dbReference type="Proteomes" id="UP000266673"/>
    </source>
</evidence>
<feature type="transmembrane region" description="Helical" evidence="1">
    <location>
        <begin position="36"/>
        <end position="56"/>
    </location>
</feature>
<keyword evidence="3" id="KW-1185">Reference proteome</keyword>
<proteinExistence type="predicted"/>
<reference evidence="2 3" key="1">
    <citation type="submission" date="2018-06" db="EMBL/GenBank/DDBJ databases">
        <title>Comparative genomics reveals the genomic features of Rhizophagus irregularis, R. cerebriforme, R. diaphanum and Gigaspora rosea, and their symbiotic lifestyle signature.</title>
        <authorList>
            <person name="Morin E."/>
            <person name="San Clemente H."/>
            <person name="Chen E.C.H."/>
            <person name="De La Providencia I."/>
            <person name="Hainaut M."/>
            <person name="Kuo A."/>
            <person name="Kohler A."/>
            <person name="Murat C."/>
            <person name="Tang N."/>
            <person name="Roy S."/>
            <person name="Loubradou J."/>
            <person name="Henrissat B."/>
            <person name="Grigoriev I.V."/>
            <person name="Corradi N."/>
            <person name="Roux C."/>
            <person name="Martin F.M."/>
        </authorList>
    </citation>
    <scope>NUCLEOTIDE SEQUENCE [LARGE SCALE GENOMIC DNA]</scope>
    <source>
        <strain evidence="2 3">DAOM 194757</strain>
    </source>
</reference>